<organism evidence="2 3">
    <name type="scientific">Polaribacter reichenbachii</name>
    <dbReference type="NCBI Taxonomy" id="996801"/>
    <lineage>
        <taxon>Bacteria</taxon>
        <taxon>Pseudomonadati</taxon>
        <taxon>Bacteroidota</taxon>
        <taxon>Flavobacteriia</taxon>
        <taxon>Flavobacteriales</taxon>
        <taxon>Flavobacteriaceae</taxon>
    </lineage>
</organism>
<dbReference type="SUPFAM" id="SSF47413">
    <property type="entry name" value="lambda repressor-like DNA-binding domains"/>
    <property type="match status" value="1"/>
</dbReference>
<reference evidence="3" key="1">
    <citation type="submission" date="2016-02" db="EMBL/GenBank/DDBJ databases">
        <title>Paenibacillus sp. LPB0068, isolated from Crassostrea gigas.</title>
        <authorList>
            <person name="Shin S.-K."/>
            <person name="Yi H."/>
        </authorList>
    </citation>
    <scope>NUCLEOTIDE SEQUENCE [LARGE SCALE GENOMIC DNA]</scope>
    <source>
        <strain evidence="3">KCTC 23969</strain>
    </source>
</reference>
<dbReference type="RefSeq" id="WP_068361055.1">
    <property type="nucleotide sequence ID" value="NZ_VRMM01000001.1"/>
</dbReference>
<accession>A0A1B8TYI3</accession>
<dbReference type="OrthoDB" id="1261587at2"/>
<comment type="caution">
    <text evidence="2">The sequence shown here is derived from an EMBL/GenBank/DDBJ whole genome shotgun (WGS) entry which is preliminary data.</text>
</comment>
<evidence type="ECO:0000313" key="2">
    <source>
        <dbReference type="EMBL" id="OBY64766.1"/>
    </source>
</evidence>
<evidence type="ECO:0000313" key="3">
    <source>
        <dbReference type="Proteomes" id="UP000092612"/>
    </source>
</evidence>
<name>A0A1B8TYI3_9FLAO</name>
<dbReference type="AlphaFoldDB" id="A0A1B8TYI3"/>
<protein>
    <recommendedName>
        <fullName evidence="1">HTH cro/C1-type domain-containing protein</fullName>
    </recommendedName>
</protein>
<gene>
    <name evidence="2" type="ORF">LPB301_10070</name>
</gene>
<dbReference type="EMBL" id="LSFL01000034">
    <property type="protein sequence ID" value="OBY64766.1"/>
    <property type="molecule type" value="Genomic_DNA"/>
</dbReference>
<dbReference type="InterPro" id="IPR010982">
    <property type="entry name" value="Lambda_DNA-bd_dom_sf"/>
</dbReference>
<dbReference type="CDD" id="cd00093">
    <property type="entry name" value="HTH_XRE"/>
    <property type="match status" value="1"/>
</dbReference>
<dbReference type="InterPro" id="IPR001387">
    <property type="entry name" value="Cro/C1-type_HTH"/>
</dbReference>
<keyword evidence="3" id="KW-1185">Reference proteome</keyword>
<dbReference type="Proteomes" id="UP000092612">
    <property type="component" value="Unassembled WGS sequence"/>
</dbReference>
<sequence>MREKEREKERLKKKSKVILKRVVKRRKELGLSQWDLGELLNLSPSGYFKVETGKTKLDTIRLLEILEKLEISAEDFFKDFK</sequence>
<dbReference type="Pfam" id="PF01381">
    <property type="entry name" value="HTH_3"/>
    <property type="match status" value="1"/>
</dbReference>
<dbReference type="Gene3D" id="1.10.260.40">
    <property type="entry name" value="lambda repressor-like DNA-binding domains"/>
    <property type="match status" value="1"/>
</dbReference>
<proteinExistence type="predicted"/>
<dbReference type="SMART" id="SM00530">
    <property type="entry name" value="HTH_XRE"/>
    <property type="match status" value="1"/>
</dbReference>
<feature type="domain" description="HTH cro/C1-type" evidence="1">
    <location>
        <begin position="22"/>
        <end position="76"/>
    </location>
</feature>
<dbReference type="GO" id="GO:0003677">
    <property type="term" value="F:DNA binding"/>
    <property type="evidence" value="ECO:0007669"/>
    <property type="project" value="InterPro"/>
</dbReference>
<evidence type="ECO:0000259" key="1">
    <source>
        <dbReference type="PROSITE" id="PS50943"/>
    </source>
</evidence>
<dbReference type="PROSITE" id="PS50943">
    <property type="entry name" value="HTH_CROC1"/>
    <property type="match status" value="1"/>
</dbReference>